<proteinExistence type="predicted"/>
<dbReference type="GO" id="GO:0046872">
    <property type="term" value="F:metal ion binding"/>
    <property type="evidence" value="ECO:0007669"/>
    <property type="project" value="UniProtKB-KW"/>
</dbReference>
<dbReference type="PANTHER" id="PTHR10869">
    <property type="entry name" value="PROLYL 4-HYDROXYLASE ALPHA SUBUNIT"/>
    <property type="match status" value="1"/>
</dbReference>
<gene>
    <name evidence="4" type="ORF">AVDCRST_MAG44-1098</name>
</gene>
<dbReference type="Gene3D" id="2.60.120.620">
    <property type="entry name" value="q2cbj1_9rhob like domain"/>
    <property type="match status" value="1"/>
</dbReference>
<accession>A0A6J4SVD9</accession>
<evidence type="ECO:0000256" key="2">
    <source>
        <dbReference type="ARBA" id="ARBA00023004"/>
    </source>
</evidence>
<dbReference type="EMBL" id="CADCVY010000075">
    <property type="protein sequence ID" value="CAA9506513.1"/>
    <property type="molecule type" value="Genomic_DNA"/>
</dbReference>
<reference evidence="4" key="1">
    <citation type="submission" date="2020-02" db="EMBL/GenBank/DDBJ databases">
        <authorList>
            <person name="Meier V. D."/>
        </authorList>
    </citation>
    <scope>NUCLEOTIDE SEQUENCE</scope>
    <source>
        <strain evidence="4">AVDCRST_MAG44</strain>
    </source>
</reference>
<protein>
    <recommendedName>
        <fullName evidence="3">Prolyl 4-hydroxylase alpha subunit Fe(2+) 2OG dioxygenase domain-containing protein</fullName>
    </recommendedName>
</protein>
<keyword evidence="1" id="KW-0479">Metal-binding</keyword>
<organism evidence="4">
    <name type="scientific">uncultured Sphingomonas sp</name>
    <dbReference type="NCBI Taxonomy" id="158754"/>
    <lineage>
        <taxon>Bacteria</taxon>
        <taxon>Pseudomonadati</taxon>
        <taxon>Pseudomonadota</taxon>
        <taxon>Alphaproteobacteria</taxon>
        <taxon>Sphingomonadales</taxon>
        <taxon>Sphingomonadaceae</taxon>
        <taxon>Sphingomonas</taxon>
        <taxon>environmental samples</taxon>
    </lineage>
</organism>
<dbReference type="InterPro" id="IPR044862">
    <property type="entry name" value="Pro_4_hyd_alph_FE2OG_OXY"/>
</dbReference>
<name>A0A6J4SVD9_9SPHN</name>
<feature type="domain" description="Prolyl 4-hydroxylase alpha subunit Fe(2+) 2OG dioxygenase" evidence="3">
    <location>
        <begin position="24"/>
        <end position="78"/>
    </location>
</feature>
<dbReference type="Pfam" id="PF13640">
    <property type="entry name" value="2OG-FeII_Oxy_3"/>
    <property type="match status" value="1"/>
</dbReference>
<dbReference type="PANTHER" id="PTHR10869:SF246">
    <property type="entry name" value="TRANSMEMBRANE PROLYL 4-HYDROXYLASE"/>
    <property type="match status" value="1"/>
</dbReference>
<dbReference type="AlphaFoldDB" id="A0A6J4SVD9"/>
<dbReference type="InterPro" id="IPR045054">
    <property type="entry name" value="P4HA-like"/>
</dbReference>
<sequence>MVEVLRARIATATRLPVPLFETPQVLHYAVGQQYRPHHDYLEASQVGHAANIARRGQRIATFLLYLNDEYDGGETRFDQAGVTCRAAARMGFSSPT</sequence>
<keyword evidence="2" id="KW-0408">Iron</keyword>
<evidence type="ECO:0000256" key="1">
    <source>
        <dbReference type="ARBA" id="ARBA00022723"/>
    </source>
</evidence>
<evidence type="ECO:0000259" key="3">
    <source>
        <dbReference type="Pfam" id="PF13640"/>
    </source>
</evidence>
<evidence type="ECO:0000313" key="4">
    <source>
        <dbReference type="EMBL" id="CAA9506513.1"/>
    </source>
</evidence>